<feature type="region of interest" description="Disordered" evidence="1">
    <location>
        <begin position="1"/>
        <end position="28"/>
    </location>
</feature>
<dbReference type="Proteomes" id="UP000015441">
    <property type="component" value="Unassembled WGS sequence"/>
</dbReference>
<dbReference type="AlphaFoldDB" id="N1JH53"/>
<evidence type="ECO:0000256" key="1">
    <source>
        <dbReference type="SAM" id="MobiDB-lite"/>
    </source>
</evidence>
<dbReference type="PANTHER" id="PTHR28054">
    <property type="entry name" value="RNA POLYMERASE I-SPECIFIC TRANSCRIPTION INITIATION FACTOR RRN10"/>
    <property type="match status" value="1"/>
</dbReference>
<dbReference type="eggNOG" id="ENOG502S5QF">
    <property type="taxonomic scope" value="Eukaryota"/>
</dbReference>
<dbReference type="OrthoDB" id="2565191at2759"/>
<sequence>MASSSANGGGIQSSNPTKEFPNSKKTTGIRHPTVYDAVAAGRISVTGFIPTKPLISCSRDTSRSSGTALPPEQVLFRSRKAPTRFAECDIYFSNERHDTSDLPSSDLLKALHSYSSEYYSKATVDGGVDDWQSLDGSALLALGILAEELMRESVGSTGDLALAEGDGMCGVAESSSNQTSTSRSEPAKKKRRLDIVSDLDSD</sequence>
<dbReference type="InParanoid" id="N1JH53"/>
<name>N1JH53_BLUG1</name>
<dbReference type="InterPro" id="IPR022793">
    <property type="entry name" value="Rrn10"/>
</dbReference>
<dbReference type="PANTHER" id="PTHR28054:SF1">
    <property type="entry name" value="RNA POLYMERASE I-SPECIFIC TRANSCRIPTION INITIATION FACTOR RRN10"/>
    <property type="match status" value="1"/>
</dbReference>
<comment type="caution">
    <text evidence="2">The sequence shown here is derived from an EMBL/GenBank/DDBJ whole genome shotgun (WGS) entry which is preliminary data.</text>
</comment>
<feature type="compositionally biased region" description="Low complexity" evidence="1">
    <location>
        <begin position="174"/>
        <end position="184"/>
    </location>
</feature>
<feature type="region of interest" description="Disordered" evidence="1">
    <location>
        <begin position="169"/>
        <end position="202"/>
    </location>
</feature>
<proteinExistence type="predicted"/>
<accession>N1JH53</accession>
<reference evidence="2 3" key="1">
    <citation type="journal article" date="2010" name="Science">
        <title>Genome expansion and gene loss in powdery mildew fungi reveal tradeoffs in extreme parasitism.</title>
        <authorList>
            <person name="Spanu P.D."/>
            <person name="Abbott J.C."/>
            <person name="Amselem J."/>
            <person name="Burgis T.A."/>
            <person name="Soanes D.M."/>
            <person name="Stueber K."/>
            <person name="Ver Loren van Themaat E."/>
            <person name="Brown J.K.M."/>
            <person name="Butcher S.A."/>
            <person name="Gurr S.J."/>
            <person name="Lebrun M.-H."/>
            <person name="Ridout C.J."/>
            <person name="Schulze-Lefert P."/>
            <person name="Talbot N.J."/>
            <person name="Ahmadinejad N."/>
            <person name="Ametz C."/>
            <person name="Barton G.R."/>
            <person name="Benjdia M."/>
            <person name="Bidzinski P."/>
            <person name="Bindschedler L.V."/>
            <person name="Both M."/>
            <person name="Brewer M.T."/>
            <person name="Cadle-Davidson L."/>
            <person name="Cadle-Davidson M.M."/>
            <person name="Collemare J."/>
            <person name="Cramer R."/>
            <person name="Frenkel O."/>
            <person name="Godfrey D."/>
            <person name="Harriman J."/>
            <person name="Hoede C."/>
            <person name="King B.C."/>
            <person name="Klages S."/>
            <person name="Kleemann J."/>
            <person name="Knoll D."/>
            <person name="Koti P.S."/>
            <person name="Kreplak J."/>
            <person name="Lopez-Ruiz F.J."/>
            <person name="Lu X."/>
            <person name="Maekawa T."/>
            <person name="Mahanil S."/>
            <person name="Micali C."/>
            <person name="Milgroom M.G."/>
            <person name="Montana G."/>
            <person name="Noir S."/>
            <person name="O'Connell R.J."/>
            <person name="Oberhaensli S."/>
            <person name="Parlange F."/>
            <person name="Pedersen C."/>
            <person name="Quesneville H."/>
            <person name="Reinhardt R."/>
            <person name="Rott M."/>
            <person name="Sacristan S."/>
            <person name="Schmidt S.M."/>
            <person name="Schoen M."/>
            <person name="Skamnioti P."/>
            <person name="Sommer H."/>
            <person name="Stephens A."/>
            <person name="Takahara H."/>
            <person name="Thordal-Christensen H."/>
            <person name="Vigouroux M."/>
            <person name="Wessling R."/>
            <person name="Wicker T."/>
            <person name="Panstruga R."/>
        </authorList>
    </citation>
    <scope>NUCLEOTIDE SEQUENCE [LARGE SCALE GENOMIC DNA]</scope>
    <source>
        <strain evidence="2">DH14</strain>
    </source>
</reference>
<keyword evidence="3" id="KW-1185">Reference proteome</keyword>
<feature type="compositionally biased region" description="Polar residues" evidence="1">
    <location>
        <begin position="1"/>
        <end position="17"/>
    </location>
</feature>
<dbReference type="HOGENOM" id="CLU_066274_1_1_1"/>
<organism evidence="2 3">
    <name type="scientific">Blumeria graminis f. sp. hordei (strain DH14)</name>
    <name type="common">Barley powdery mildew</name>
    <name type="synonym">Oidium monilioides f. sp. hordei</name>
    <dbReference type="NCBI Taxonomy" id="546991"/>
    <lineage>
        <taxon>Eukaryota</taxon>
        <taxon>Fungi</taxon>
        <taxon>Dikarya</taxon>
        <taxon>Ascomycota</taxon>
        <taxon>Pezizomycotina</taxon>
        <taxon>Leotiomycetes</taxon>
        <taxon>Erysiphales</taxon>
        <taxon>Erysiphaceae</taxon>
        <taxon>Blumeria</taxon>
        <taxon>Blumeria hordei</taxon>
    </lineage>
</organism>
<dbReference type="EMBL" id="CAUH01005170">
    <property type="protein sequence ID" value="CCU81567.1"/>
    <property type="molecule type" value="Genomic_DNA"/>
</dbReference>
<evidence type="ECO:0000313" key="2">
    <source>
        <dbReference type="EMBL" id="CCU81567.1"/>
    </source>
</evidence>
<dbReference type="GO" id="GO:0006360">
    <property type="term" value="P:transcription by RNA polymerase I"/>
    <property type="evidence" value="ECO:0007669"/>
    <property type="project" value="InterPro"/>
</dbReference>
<gene>
    <name evidence="2" type="ORF">BGHDH14_bgh04216</name>
</gene>
<evidence type="ECO:0000313" key="3">
    <source>
        <dbReference type="Proteomes" id="UP000015441"/>
    </source>
</evidence>
<protein>
    <submittedName>
        <fullName evidence="2">Fungal protein</fullName>
    </submittedName>
</protein>